<organism evidence="3 4">
    <name type="scientific">Triparma columacea</name>
    <dbReference type="NCBI Taxonomy" id="722753"/>
    <lineage>
        <taxon>Eukaryota</taxon>
        <taxon>Sar</taxon>
        <taxon>Stramenopiles</taxon>
        <taxon>Ochrophyta</taxon>
        <taxon>Bolidophyceae</taxon>
        <taxon>Parmales</taxon>
        <taxon>Triparmaceae</taxon>
        <taxon>Triparma</taxon>
    </lineage>
</organism>
<evidence type="ECO:0000256" key="1">
    <source>
        <dbReference type="ARBA" id="ARBA00009242"/>
    </source>
</evidence>
<evidence type="ECO:0000313" key="3">
    <source>
        <dbReference type="EMBL" id="GMI40180.1"/>
    </source>
</evidence>
<name>A0A9W7GBE9_9STRA</name>
<dbReference type="OrthoDB" id="10266039at2759"/>
<dbReference type="InterPro" id="IPR015908">
    <property type="entry name" value="Allantoicase_dom"/>
</dbReference>
<dbReference type="Proteomes" id="UP001165065">
    <property type="component" value="Unassembled WGS sequence"/>
</dbReference>
<dbReference type="PANTHER" id="PTHR12045">
    <property type="entry name" value="ALLANTOICASE"/>
    <property type="match status" value="1"/>
</dbReference>
<dbReference type="PANTHER" id="PTHR12045:SF3">
    <property type="entry name" value="INACTIVE ALLANTOICASE-RELATED"/>
    <property type="match status" value="1"/>
</dbReference>
<dbReference type="Pfam" id="PF03561">
    <property type="entry name" value="Allantoicase"/>
    <property type="match status" value="2"/>
</dbReference>
<gene>
    <name evidence="3" type="ORF">TrCOL_g2102</name>
</gene>
<accession>A0A9W7GBE9</accession>
<dbReference type="EMBL" id="BRYA01000122">
    <property type="protein sequence ID" value="GMI40180.1"/>
    <property type="molecule type" value="Genomic_DNA"/>
</dbReference>
<evidence type="ECO:0000313" key="4">
    <source>
        <dbReference type="Proteomes" id="UP001165065"/>
    </source>
</evidence>
<dbReference type="GO" id="GO:0000256">
    <property type="term" value="P:allantoin catabolic process"/>
    <property type="evidence" value="ECO:0007669"/>
    <property type="project" value="InterPro"/>
</dbReference>
<reference evidence="4" key="1">
    <citation type="journal article" date="2023" name="Commun. Biol.">
        <title>Genome analysis of Parmales, the sister group of diatoms, reveals the evolutionary specialization of diatoms from phago-mixotrophs to photoautotrophs.</title>
        <authorList>
            <person name="Ban H."/>
            <person name="Sato S."/>
            <person name="Yoshikawa S."/>
            <person name="Yamada K."/>
            <person name="Nakamura Y."/>
            <person name="Ichinomiya M."/>
            <person name="Sato N."/>
            <person name="Blanc-Mathieu R."/>
            <person name="Endo H."/>
            <person name="Kuwata A."/>
            <person name="Ogata H."/>
        </authorList>
    </citation>
    <scope>NUCLEOTIDE SEQUENCE [LARGE SCALE GENOMIC DNA]</scope>
</reference>
<proteinExistence type="inferred from homology"/>
<feature type="domain" description="Allantoicase" evidence="2">
    <location>
        <begin position="221"/>
        <end position="379"/>
    </location>
</feature>
<dbReference type="GO" id="GO:0004037">
    <property type="term" value="F:allantoicase activity"/>
    <property type="evidence" value="ECO:0007669"/>
    <property type="project" value="InterPro"/>
</dbReference>
<feature type="domain" description="Allantoicase" evidence="2">
    <location>
        <begin position="16"/>
        <end position="203"/>
    </location>
</feature>
<protein>
    <recommendedName>
        <fullName evidence="2">Allantoicase domain-containing protein</fullName>
    </recommendedName>
</protein>
<evidence type="ECO:0000259" key="2">
    <source>
        <dbReference type="Pfam" id="PF03561"/>
    </source>
</evidence>
<dbReference type="Gene3D" id="2.60.120.260">
    <property type="entry name" value="Galactose-binding domain-like"/>
    <property type="match status" value="2"/>
</dbReference>
<keyword evidence="4" id="KW-1185">Reference proteome</keyword>
<dbReference type="PIRSF" id="PIRSF016516">
    <property type="entry name" value="Allantoicase"/>
    <property type="match status" value="1"/>
</dbReference>
<dbReference type="SUPFAM" id="SSF49785">
    <property type="entry name" value="Galactose-binding domain-like"/>
    <property type="match status" value="2"/>
</dbReference>
<dbReference type="HAMAP" id="MF_00813">
    <property type="entry name" value="Allantoicase"/>
    <property type="match status" value="1"/>
</dbReference>
<sequence length="404" mass="43981">MDWKSTSIELTSSLLGARVIFATDEWFAIADNLLNPNPPTFDPNAYCSQGKVMDGWESRRRREPGHDWAIIALPFPSTPLGIHIDTAFFTGNYVPRISVQGADLSGLEEGDGWIVGGEERKRKGGGVIGTAMTMEQVALANTQCNGAGEWFDILAMTPLRSGVPETRIHEFNVDASAKRKITHIRINYFPDGGVARLKLYGLVTPGDLRGVKGELSSVVHGGRGVGCTNQHFGVPSNLLRVNRGVDMGDGWETARHLRRPPIIKRDPVTGLVDTPLHDWAVLRMGCVVGDVERLVVDTKWFKGNFPESVSIDYVCEKGGLKAESCLSWKPLLKRIKMGPDAIFNFPLSELEITPSTEITHLKLSIFPDGGVSRIRLFGVGRGEIGEDQGGIGGNVPAGWGGSKL</sequence>
<dbReference type="InterPro" id="IPR008979">
    <property type="entry name" value="Galactose-bd-like_sf"/>
</dbReference>
<dbReference type="InterPro" id="IPR005164">
    <property type="entry name" value="Allantoicase"/>
</dbReference>
<comment type="caution">
    <text evidence="3">The sequence shown here is derived from an EMBL/GenBank/DDBJ whole genome shotgun (WGS) entry which is preliminary data.</text>
</comment>
<dbReference type="AlphaFoldDB" id="A0A9W7GBE9"/>
<dbReference type="NCBIfam" id="TIGR02961">
    <property type="entry name" value="allantoicase"/>
    <property type="match status" value="1"/>
</dbReference>
<comment type="similarity">
    <text evidence="1">Belongs to the allantoicase family.</text>
</comment>